<dbReference type="Proteomes" id="UP000682782">
    <property type="component" value="Chromosome"/>
</dbReference>
<keyword evidence="2" id="KW-1185">Reference proteome</keyword>
<evidence type="ECO:0000313" key="1">
    <source>
        <dbReference type="EMBL" id="QUC66055.1"/>
    </source>
</evidence>
<sequence>MNWARIILDGLTMAVVFNGVALLGFLVVPQAYSTMFPKDIKEAAAPYVEKKDVRVMKWILHPLYILLVLFWGVSGRMAGMTGFWPLFWAGYAEMTMVSITDFIILDCILPQRITHMIKGAEGCRGWERKEWLKTLAIPEHGLMWTLVMCPLAGLFVAGIGLLTGLFC</sequence>
<proteinExistence type="predicted"/>
<evidence type="ECO:0000313" key="2">
    <source>
        <dbReference type="Proteomes" id="UP000682782"/>
    </source>
</evidence>
<gene>
    <name evidence="1" type="ORF">JYE49_09255</name>
</gene>
<organism evidence="1 2">
    <name type="scientific">Aristaeella hokkaidonensis</name>
    <dbReference type="NCBI Taxonomy" id="3046382"/>
    <lineage>
        <taxon>Bacteria</taxon>
        <taxon>Bacillati</taxon>
        <taxon>Bacillota</taxon>
        <taxon>Clostridia</taxon>
        <taxon>Eubacteriales</taxon>
        <taxon>Aristaeellaceae</taxon>
        <taxon>Aristaeella</taxon>
    </lineage>
</organism>
<accession>A0AC61MUN4</accession>
<name>A0AC61MUN4_9FIRM</name>
<reference evidence="1" key="1">
    <citation type="submission" date="2021-01" db="EMBL/GenBank/DDBJ databases">
        <title>Complete genome sequence of Clostridiales bacterium R-7.</title>
        <authorList>
            <person name="Mahoney-Kurpe S.C."/>
            <person name="Palevich N."/>
            <person name="Koike S."/>
            <person name="Moon C.D."/>
            <person name="Attwood G.T."/>
        </authorList>
    </citation>
    <scope>NUCLEOTIDE SEQUENCE</scope>
    <source>
        <strain evidence="1">R-7</strain>
    </source>
</reference>
<protein>
    <submittedName>
        <fullName evidence="1">Uncharacterized protein</fullName>
    </submittedName>
</protein>
<dbReference type="EMBL" id="CP068393">
    <property type="protein sequence ID" value="QUC66055.1"/>
    <property type="molecule type" value="Genomic_DNA"/>
</dbReference>